<dbReference type="GO" id="GO:0022625">
    <property type="term" value="C:cytosolic large ribosomal subunit"/>
    <property type="evidence" value="ECO:0007669"/>
    <property type="project" value="TreeGrafter"/>
</dbReference>
<evidence type="ECO:0000256" key="2">
    <source>
        <dbReference type="ARBA" id="ARBA00022980"/>
    </source>
</evidence>
<dbReference type="InterPro" id="IPR036899">
    <property type="entry name" value="Ribosomal_uL13_sf"/>
</dbReference>
<dbReference type="GO" id="GO:0003735">
    <property type="term" value="F:structural constituent of ribosome"/>
    <property type="evidence" value="ECO:0007669"/>
    <property type="project" value="InterPro"/>
</dbReference>
<dbReference type="GO" id="GO:0006412">
    <property type="term" value="P:translation"/>
    <property type="evidence" value="ECO:0007669"/>
    <property type="project" value="InterPro"/>
</dbReference>
<dbReference type="PANTHER" id="PTHR11545">
    <property type="entry name" value="RIBOSOMAL PROTEIN L13"/>
    <property type="match status" value="1"/>
</dbReference>
<keyword evidence="3" id="KW-0687">Ribonucleoprotein</keyword>
<proteinExistence type="inferred from homology"/>
<gene>
    <name evidence="4" type="ORF">OAUR00152_LOCUS42536</name>
</gene>
<evidence type="ECO:0008006" key="5">
    <source>
        <dbReference type="Google" id="ProtNLM"/>
    </source>
</evidence>
<evidence type="ECO:0000313" key="4">
    <source>
        <dbReference type="EMBL" id="CAE2289897.1"/>
    </source>
</evidence>
<dbReference type="GO" id="GO:0017148">
    <property type="term" value="P:negative regulation of translation"/>
    <property type="evidence" value="ECO:0007669"/>
    <property type="project" value="TreeGrafter"/>
</dbReference>
<keyword evidence="2" id="KW-0689">Ribosomal protein</keyword>
<dbReference type="SUPFAM" id="SSF52161">
    <property type="entry name" value="Ribosomal protein L13"/>
    <property type="match status" value="1"/>
</dbReference>
<organism evidence="4">
    <name type="scientific">Odontella aurita</name>
    <dbReference type="NCBI Taxonomy" id="265563"/>
    <lineage>
        <taxon>Eukaryota</taxon>
        <taxon>Sar</taxon>
        <taxon>Stramenopiles</taxon>
        <taxon>Ochrophyta</taxon>
        <taxon>Bacillariophyta</taxon>
        <taxon>Mediophyceae</taxon>
        <taxon>Biddulphiophycidae</taxon>
        <taxon>Eupodiscales</taxon>
        <taxon>Odontellaceae</taxon>
        <taxon>Odontella</taxon>
    </lineage>
</organism>
<protein>
    <recommendedName>
        <fullName evidence="5">Ribosomal protein L13a</fullName>
    </recommendedName>
</protein>
<dbReference type="FunFam" id="6.10.250.3250:FF:000001">
    <property type="entry name" value="60S ribosomal protein L13a"/>
    <property type="match status" value="1"/>
</dbReference>
<evidence type="ECO:0000256" key="1">
    <source>
        <dbReference type="ARBA" id="ARBA00006227"/>
    </source>
</evidence>
<dbReference type="Gene3D" id="6.10.250.3250">
    <property type="match status" value="1"/>
</dbReference>
<dbReference type="GO" id="GO:0003729">
    <property type="term" value="F:mRNA binding"/>
    <property type="evidence" value="ECO:0007669"/>
    <property type="project" value="TreeGrafter"/>
</dbReference>
<sequence>MLFQLLLSARRGNEFICLTGLPLLFVSPVVRNRVKYQYFRQKRMNTNPSRGPFHFKSPGRMVWRTIRGMIPHKTARGAEALSRLSTFEGIPHPYDKKKRQVVPAALRILRLKPGRDYTVMGDLAHSVGWKHRDLLKTLEEKRKVKADAFYQKKKARSELKAKAEAAVAGDVSAQNKVLESSGY</sequence>
<accession>A0A7S4KBJ6</accession>
<dbReference type="InterPro" id="IPR005822">
    <property type="entry name" value="Ribosomal_uL13"/>
</dbReference>
<dbReference type="InterPro" id="IPR005755">
    <property type="entry name" value="Ribosomal_uL13_euk/arc"/>
</dbReference>
<reference evidence="4" key="1">
    <citation type="submission" date="2021-01" db="EMBL/GenBank/DDBJ databases">
        <authorList>
            <person name="Corre E."/>
            <person name="Pelletier E."/>
            <person name="Niang G."/>
            <person name="Scheremetjew M."/>
            <person name="Finn R."/>
            <person name="Kale V."/>
            <person name="Holt S."/>
            <person name="Cochrane G."/>
            <person name="Meng A."/>
            <person name="Brown T."/>
            <person name="Cohen L."/>
        </authorList>
    </citation>
    <scope>NUCLEOTIDE SEQUENCE</scope>
    <source>
        <strain evidence="4">Isolate 1302-5</strain>
    </source>
</reference>
<dbReference type="Gene3D" id="3.90.1180.10">
    <property type="entry name" value="Ribosomal protein L13"/>
    <property type="match status" value="1"/>
</dbReference>
<evidence type="ECO:0000256" key="3">
    <source>
        <dbReference type="ARBA" id="ARBA00023274"/>
    </source>
</evidence>
<dbReference type="NCBIfam" id="TIGR01077">
    <property type="entry name" value="L13_A_E"/>
    <property type="match status" value="1"/>
</dbReference>
<name>A0A7S4KBJ6_9STRA</name>
<dbReference type="EMBL" id="HBKQ01062392">
    <property type="protein sequence ID" value="CAE2289897.1"/>
    <property type="molecule type" value="Transcribed_RNA"/>
</dbReference>
<dbReference type="PANTHER" id="PTHR11545:SF3">
    <property type="entry name" value="LARGE RIBOSOMAL SUBUNIT PROTEIN UL13"/>
    <property type="match status" value="1"/>
</dbReference>
<comment type="similarity">
    <text evidence="1">Belongs to the universal ribosomal protein uL13 family.</text>
</comment>
<dbReference type="AlphaFoldDB" id="A0A7S4KBJ6"/>
<dbReference type="Pfam" id="PF00572">
    <property type="entry name" value="Ribosomal_L13"/>
    <property type="match status" value="1"/>
</dbReference>